<organism evidence="1">
    <name type="scientific">Cacopsylla melanoneura</name>
    <dbReference type="NCBI Taxonomy" id="428564"/>
    <lineage>
        <taxon>Eukaryota</taxon>
        <taxon>Metazoa</taxon>
        <taxon>Ecdysozoa</taxon>
        <taxon>Arthropoda</taxon>
        <taxon>Hexapoda</taxon>
        <taxon>Insecta</taxon>
        <taxon>Pterygota</taxon>
        <taxon>Neoptera</taxon>
        <taxon>Paraneoptera</taxon>
        <taxon>Hemiptera</taxon>
        <taxon>Sternorrhyncha</taxon>
        <taxon>Psylloidea</taxon>
        <taxon>Psyllidae</taxon>
        <taxon>Psyllinae</taxon>
        <taxon>Cacopsylla</taxon>
    </lineage>
</organism>
<reference evidence="1" key="1">
    <citation type="submission" date="2021-05" db="EMBL/GenBank/DDBJ databases">
        <authorList>
            <person name="Alioto T."/>
            <person name="Alioto T."/>
            <person name="Gomez Garrido J."/>
        </authorList>
    </citation>
    <scope>NUCLEOTIDE SEQUENCE</scope>
</reference>
<dbReference type="AlphaFoldDB" id="A0A8D8RJS3"/>
<proteinExistence type="predicted"/>
<protein>
    <submittedName>
        <fullName evidence="1">Uncharacterized protein</fullName>
    </submittedName>
</protein>
<evidence type="ECO:0000313" key="1">
    <source>
        <dbReference type="EMBL" id="CAG6650129.1"/>
    </source>
</evidence>
<sequence>MGFPRKLNYRPNFTAVFVQAKFNIAGGASRNTNYSVLELPTSHEPIFFLSPLFHKHISVSGLKAQTSLWNENRFPHARMPVFLTQPIAWGSCRIAPSFLLILF</sequence>
<accession>A0A8D8RJS3</accession>
<name>A0A8D8RJS3_9HEMI</name>
<dbReference type="EMBL" id="HBUF01160948">
    <property type="protein sequence ID" value="CAG6650129.1"/>
    <property type="molecule type" value="Transcribed_RNA"/>
</dbReference>